<evidence type="ECO:0000313" key="3">
    <source>
        <dbReference type="Proteomes" id="UP001058330"/>
    </source>
</evidence>
<proteinExistence type="predicted"/>
<keyword evidence="3" id="KW-1185">Reference proteome</keyword>
<name>A0ABY5RBA8_HALLR</name>
<organism evidence="2 3">
    <name type="scientific">Haloferax larsenii</name>
    <dbReference type="NCBI Taxonomy" id="302484"/>
    <lineage>
        <taxon>Archaea</taxon>
        <taxon>Methanobacteriati</taxon>
        <taxon>Methanobacteriota</taxon>
        <taxon>Stenosarchaea group</taxon>
        <taxon>Halobacteria</taxon>
        <taxon>Halobacteriales</taxon>
        <taxon>Haloferacaceae</taxon>
        <taxon>Haloferax</taxon>
    </lineage>
</organism>
<dbReference type="EMBL" id="CP078063">
    <property type="protein sequence ID" value="UVE49631.1"/>
    <property type="molecule type" value="Genomic_DNA"/>
</dbReference>
<reference evidence="2" key="1">
    <citation type="submission" date="2021-07" db="EMBL/GenBank/DDBJ databases">
        <title>Studies on halocins as antimicrobial molecules from haloarchaea.</title>
        <authorList>
            <person name="Kumar S."/>
            <person name="Khare S.K."/>
        </authorList>
    </citation>
    <scope>NUCLEOTIDE SEQUENCE</scope>
    <source>
        <strain evidence="2">NCIM 5678</strain>
    </source>
</reference>
<keyword evidence="1" id="KW-0472">Membrane</keyword>
<evidence type="ECO:0000313" key="2">
    <source>
        <dbReference type="EMBL" id="UVE49631.1"/>
    </source>
</evidence>
<evidence type="ECO:0000256" key="1">
    <source>
        <dbReference type="SAM" id="Phobius"/>
    </source>
</evidence>
<gene>
    <name evidence="2" type="ORF">KU306_12010</name>
</gene>
<dbReference type="Proteomes" id="UP001058330">
    <property type="component" value="Chromosome"/>
</dbReference>
<sequence length="329" mass="37738">MEKLETLRDKIENEIGPSIWSQLIDKWGWVEDNIFLLAVFVSILLLFPLSLYTSEITEYSFETLLTGAGSIGSVVLSFVLVVLYSKLSGIQKTQTKIQQRQQGLMEFEQIPRIIVNRWKVNDNSIRFDLTNVGKGTASNIGYVVKLDKVRTVDWSNLSRIHSDVGFHDVDRLLKYSSEEMNRNILVPEESGQFSSEIYVNTSQYFPSRVEYLEAQNSLLDDLKESDKSSDAYNLFRIRVFVTYYSPIESNLGIESEPSGGLQVKADKPWEETLRIRNVIDIVVDAERYESFEEAVTSDIRGGLDTSFSIVPENFSEERQEEHRWGDTIL</sequence>
<keyword evidence="1" id="KW-0812">Transmembrane</keyword>
<feature type="transmembrane region" description="Helical" evidence="1">
    <location>
        <begin position="64"/>
        <end position="84"/>
    </location>
</feature>
<feature type="transmembrane region" description="Helical" evidence="1">
    <location>
        <begin position="34"/>
        <end position="52"/>
    </location>
</feature>
<accession>A0ABY5RBA8</accession>
<dbReference type="RefSeq" id="WP_258302055.1">
    <property type="nucleotide sequence ID" value="NZ_CP078063.1"/>
</dbReference>
<keyword evidence="1" id="KW-1133">Transmembrane helix</keyword>
<dbReference type="GeneID" id="74529642"/>
<protein>
    <submittedName>
        <fullName evidence="2">Uncharacterized protein</fullName>
    </submittedName>
</protein>